<dbReference type="InterPro" id="IPR036390">
    <property type="entry name" value="WH_DNA-bd_sf"/>
</dbReference>
<dbReference type="PATRIC" id="fig|480391.4.peg.1113"/>
<dbReference type="PANTHER" id="PTHR33169:SF25">
    <property type="entry name" value="DNA-BINDING PROTEIN YIZB-RELATED"/>
    <property type="match status" value="1"/>
</dbReference>
<dbReference type="InterPro" id="IPR005149">
    <property type="entry name" value="Tscrpt_reg_PadR_N"/>
</dbReference>
<dbReference type="OrthoDB" id="9808017at2"/>
<dbReference type="Proteomes" id="UP000051249">
    <property type="component" value="Unassembled WGS sequence"/>
</dbReference>
<sequence length="112" mass="13160">MAEKLTKDLIRGNTDMLVLNFLNEGDSYGYAIAKKIKERSNEAYSINEATLYTVFRRLEKNQDIEGYWGDETQGSRRKYYRITDHGKSALKENIENWNFSKRIIDQLLQGEE</sequence>
<gene>
    <name evidence="2" type="ORF">IV88_GL001097</name>
</gene>
<dbReference type="AlphaFoldDB" id="A0A0R2NIP0"/>
<keyword evidence="3" id="KW-1185">Reference proteome</keyword>
<dbReference type="Pfam" id="PF03551">
    <property type="entry name" value="PadR"/>
    <property type="match status" value="1"/>
</dbReference>
<feature type="domain" description="Transcription regulator PadR N-terminal" evidence="1">
    <location>
        <begin position="18"/>
        <end position="92"/>
    </location>
</feature>
<dbReference type="InterPro" id="IPR052509">
    <property type="entry name" value="Metal_resp_DNA-bind_regulator"/>
</dbReference>
<dbReference type="InterPro" id="IPR036388">
    <property type="entry name" value="WH-like_DNA-bd_sf"/>
</dbReference>
<evidence type="ECO:0000313" key="2">
    <source>
        <dbReference type="EMBL" id="KRO22714.1"/>
    </source>
</evidence>
<accession>A0A0R2NIP0</accession>
<organism evidence="2 3">
    <name type="scientific">Pediococcus argentinicus</name>
    <dbReference type="NCBI Taxonomy" id="480391"/>
    <lineage>
        <taxon>Bacteria</taxon>
        <taxon>Bacillati</taxon>
        <taxon>Bacillota</taxon>
        <taxon>Bacilli</taxon>
        <taxon>Lactobacillales</taxon>
        <taxon>Lactobacillaceae</taxon>
        <taxon>Pediococcus</taxon>
    </lineage>
</organism>
<proteinExistence type="predicted"/>
<dbReference type="RefSeq" id="WP_057800291.1">
    <property type="nucleotide sequence ID" value="NZ_BJZZ01000035.1"/>
</dbReference>
<dbReference type="PANTHER" id="PTHR33169">
    <property type="entry name" value="PADR-FAMILY TRANSCRIPTIONAL REGULATOR"/>
    <property type="match status" value="1"/>
</dbReference>
<evidence type="ECO:0000313" key="3">
    <source>
        <dbReference type="Proteomes" id="UP000051249"/>
    </source>
</evidence>
<evidence type="ECO:0000259" key="1">
    <source>
        <dbReference type="Pfam" id="PF03551"/>
    </source>
</evidence>
<name>A0A0R2NIP0_9LACO</name>
<protein>
    <recommendedName>
        <fullName evidence="1">Transcription regulator PadR N-terminal domain-containing protein</fullName>
    </recommendedName>
</protein>
<dbReference type="Gene3D" id="1.10.10.10">
    <property type="entry name" value="Winged helix-like DNA-binding domain superfamily/Winged helix DNA-binding domain"/>
    <property type="match status" value="1"/>
</dbReference>
<dbReference type="EMBL" id="JQCQ01000035">
    <property type="protein sequence ID" value="KRO22714.1"/>
    <property type="molecule type" value="Genomic_DNA"/>
</dbReference>
<reference evidence="2 3" key="1">
    <citation type="journal article" date="2015" name="Genome Announc.">
        <title>Expanding the biotechnology potential of lactobacilli through comparative genomics of 213 strains and associated genera.</title>
        <authorList>
            <person name="Sun Z."/>
            <person name="Harris H.M."/>
            <person name="McCann A."/>
            <person name="Guo C."/>
            <person name="Argimon S."/>
            <person name="Zhang W."/>
            <person name="Yang X."/>
            <person name="Jeffery I.B."/>
            <person name="Cooney J.C."/>
            <person name="Kagawa T.F."/>
            <person name="Liu W."/>
            <person name="Song Y."/>
            <person name="Salvetti E."/>
            <person name="Wrobel A."/>
            <person name="Rasinkangas P."/>
            <person name="Parkhill J."/>
            <person name="Rea M.C."/>
            <person name="O'Sullivan O."/>
            <person name="Ritari J."/>
            <person name="Douillard F.P."/>
            <person name="Paul Ross R."/>
            <person name="Yang R."/>
            <person name="Briner A.E."/>
            <person name="Felis G.E."/>
            <person name="de Vos W.M."/>
            <person name="Barrangou R."/>
            <person name="Klaenhammer T.R."/>
            <person name="Caufield P.W."/>
            <person name="Cui Y."/>
            <person name="Zhang H."/>
            <person name="O'Toole P.W."/>
        </authorList>
    </citation>
    <scope>NUCLEOTIDE SEQUENCE [LARGE SCALE GENOMIC DNA]</scope>
    <source>
        <strain evidence="2 3">DSM 23026</strain>
    </source>
</reference>
<dbReference type="SUPFAM" id="SSF46785">
    <property type="entry name" value="Winged helix' DNA-binding domain"/>
    <property type="match status" value="1"/>
</dbReference>
<comment type="caution">
    <text evidence="2">The sequence shown here is derived from an EMBL/GenBank/DDBJ whole genome shotgun (WGS) entry which is preliminary data.</text>
</comment>